<comment type="caution">
    <text evidence="10">The sequence shown here is derived from an EMBL/GenBank/DDBJ whole genome shotgun (WGS) entry which is preliminary data.</text>
</comment>
<dbReference type="InterPro" id="IPR039425">
    <property type="entry name" value="RNA_pol_sigma-70-like"/>
</dbReference>
<evidence type="ECO:0000256" key="4">
    <source>
        <dbReference type="ARBA" id="ARBA00023125"/>
    </source>
</evidence>
<evidence type="ECO:0000256" key="3">
    <source>
        <dbReference type="ARBA" id="ARBA00023082"/>
    </source>
</evidence>
<dbReference type="Pfam" id="PF08281">
    <property type="entry name" value="Sigma70_r4_2"/>
    <property type="match status" value="1"/>
</dbReference>
<evidence type="ECO:0000256" key="5">
    <source>
        <dbReference type="ARBA" id="ARBA00023163"/>
    </source>
</evidence>
<dbReference type="OrthoDB" id="9784984at2"/>
<evidence type="ECO:0000256" key="2">
    <source>
        <dbReference type="ARBA" id="ARBA00023015"/>
    </source>
</evidence>
<sequence>MQDDREIIAKVLQGNKEAYALIVNKYKGKITSILQKSLQHSHDVEDIVQEVFIKAYYSLPDYNPNHSFPAWLYRIAINRGIDEWRKRKRAPFVTEMDIELKDDGPAPEDAYLVKEQRNGLKRQMMVLDKEHRTILALHYLQQLSYREISNKLSLSVDTVRMRLSHARKKLREQLVKTEKKGGHPL</sequence>
<dbReference type="PANTHER" id="PTHR43133">
    <property type="entry name" value="RNA POLYMERASE ECF-TYPE SIGMA FACTO"/>
    <property type="match status" value="1"/>
</dbReference>
<dbReference type="GO" id="GO:0016987">
    <property type="term" value="F:sigma factor activity"/>
    <property type="evidence" value="ECO:0007669"/>
    <property type="project" value="UniProtKB-KW"/>
</dbReference>
<dbReference type="Pfam" id="PF04542">
    <property type="entry name" value="Sigma70_r2"/>
    <property type="match status" value="1"/>
</dbReference>
<reference evidence="11" key="1">
    <citation type="submission" date="2015-07" db="EMBL/GenBank/DDBJ databases">
        <title>Genome sequencing project for genomic taxonomy and phylogenomics of Bacillus-like bacteria.</title>
        <authorList>
            <person name="Liu B."/>
            <person name="Wang J."/>
            <person name="Zhu Y."/>
            <person name="Liu G."/>
            <person name="Chen Q."/>
            <person name="Chen Z."/>
            <person name="Lan J."/>
            <person name="Che J."/>
            <person name="Ge C."/>
            <person name="Shi H."/>
            <person name="Pan Z."/>
            <person name="Liu X."/>
        </authorList>
    </citation>
    <scope>NUCLEOTIDE SEQUENCE [LARGE SCALE GENOMIC DNA]</scope>
    <source>
        <strain evidence="11">DSM 9887</strain>
    </source>
</reference>
<dbReference type="GO" id="GO:0006352">
    <property type="term" value="P:DNA-templated transcription initiation"/>
    <property type="evidence" value="ECO:0007669"/>
    <property type="project" value="InterPro"/>
</dbReference>
<keyword evidence="12" id="KW-1185">Reference proteome</keyword>
<dbReference type="Proteomes" id="UP000319578">
    <property type="component" value="Unassembled WGS sequence"/>
</dbReference>
<dbReference type="PROSITE" id="PS01063">
    <property type="entry name" value="SIGMA70_ECF"/>
    <property type="match status" value="1"/>
</dbReference>
<dbReference type="PATRIC" id="fig|54915.3.peg.5497"/>
<keyword evidence="2 6" id="KW-0805">Transcription regulation</keyword>
<evidence type="ECO:0000256" key="1">
    <source>
        <dbReference type="ARBA" id="ARBA00010641"/>
    </source>
</evidence>
<dbReference type="InterPro" id="IPR000838">
    <property type="entry name" value="RNA_pol_sigma70_ECF_CS"/>
</dbReference>
<evidence type="ECO:0000256" key="6">
    <source>
        <dbReference type="RuleBase" id="RU000716"/>
    </source>
</evidence>
<dbReference type="EMBL" id="LGIQ01000002">
    <property type="protein sequence ID" value="KNB74437.1"/>
    <property type="molecule type" value="Genomic_DNA"/>
</dbReference>
<dbReference type="GO" id="GO:0006950">
    <property type="term" value="P:response to stress"/>
    <property type="evidence" value="ECO:0007669"/>
    <property type="project" value="UniProtKB-ARBA"/>
</dbReference>
<keyword evidence="3 6" id="KW-0731">Sigma factor</keyword>
<dbReference type="InterPro" id="IPR013249">
    <property type="entry name" value="RNA_pol_sigma70_r4_t2"/>
</dbReference>
<dbReference type="RefSeq" id="WP_049736681.1">
    <property type="nucleotide sequence ID" value="NZ_BJON01000006.1"/>
</dbReference>
<feature type="domain" description="RNA polymerase sigma-70 region 2" evidence="7">
    <location>
        <begin position="23"/>
        <end position="89"/>
    </location>
</feature>
<dbReference type="PANTHER" id="PTHR43133:SF51">
    <property type="entry name" value="RNA POLYMERASE SIGMA FACTOR"/>
    <property type="match status" value="1"/>
</dbReference>
<reference evidence="10" key="2">
    <citation type="submission" date="2015-07" db="EMBL/GenBank/DDBJ databases">
        <title>MeaNS - Measles Nucleotide Surveillance Program.</title>
        <authorList>
            <person name="Tran T."/>
            <person name="Druce J."/>
        </authorList>
    </citation>
    <scope>NUCLEOTIDE SEQUENCE</scope>
    <source>
        <strain evidence="10">DSM 9887</strain>
    </source>
</reference>
<evidence type="ECO:0000259" key="7">
    <source>
        <dbReference type="Pfam" id="PF04542"/>
    </source>
</evidence>
<dbReference type="EMBL" id="BJON01000006">
    <property type="protein sequence ID" value="GED67949.1"/>
    <property type="molecule type" value="Genomic_DNA"/>
</dbReference>
<dbReference type="InterPro" id="IPR007627">
    <property type="entry name" value="RNA_pol_sigma70_r2"/>
</dbReference>
<dbReference type="NCBIfam" id="TIGR02937">
    <property type="entry name" value="sigma70-ECF"/>
    <property type="match status" value="1"/>
</dbReference>
<dbReference type="AlphaFoldDB" id="A0A0K9Z0P7"/>
<dbReference type="SUPFAM" id="SSF88946">
    <property type="entry name" value="Sigma2 domain of RNA polymerase sigma factors"/>
    <property type="match status" value="1"/>
</dbReference>
<dbReference type="InterPro" id="IPR014284">
    <property type="entry name" value="RNA_pol_sigma-70_dom"/>
</dbReference>
<dbReference type="Proteomes" id="UP000036834">
    <property type="component" value="Unassembled WGS sequence"/>
</dbReference>
<evidence type="ECO:0000313" key="10">
    <source>
        <dbReference type="EMBL" id="KNB74437.1"/>
    </source>
</evidence>
<keyword evidence="5 6" id="KW-0804">Transcription</keyword>
<accession>A0A0K9Z0P7</accession>
<dbReference type="GO" id="GO:0003677">
    <property type="term" value="F:DNA binding"/>
    <property type="evidence" value="ECO:0007669"/>
    <property type="project" value="UniProtKB-KW"/>
</dbReference>
<evidence type="ECO:0000313" key="9">
    <source>
        <dbReference type="EMBL" id="GED67949.1"/>
    </source>
</evidence>
<dbReference type="InterPro" id="IPR013325">
    <property type="entry name" value="RNA_pol_sigma_r2"/>
</dbReference>
<comment type="similarity">
    <text evidence="1 6">Belongs to the sigma-70 factor family. ECF subfamily.</text>
</comment>
<keyword evidence="4 6" id="KW-0238">DNA-binding</keyword>
<dbReference type="STRING" id="54915.ADS79_01725"/>
<dbReference type="InterPro" id="IPR036388">
    <property type="entry name" value="WH-like_DNA-bd_sf"/>
</dbReference>
<gene>
    <name evidence="9" type="primary">sigW_2</name>
    <name evidence="10" type="ORF">ADS79_01725</name>
    <name evidence="9" type="ORF">BRE01_16510</name>
</gene>
<proteinExistence type="inferred from homology"/>
<name>A0A0K9Z0P7_9BACL</name>
<evidence type="ECO:0000259" key="8">
    <source>
        <dbReference type="Pfam" id="PF08281"/>
    </source>
</evidence>
<protein>
    <recommendedName>
        <fullName evidence="6">RNA polymerase sigma factor</fullName>
    </recommendedName>
</protein>
<reference evidence="9 12" key="3">
    <citation type="submission" date="2019-06" db="EMBL/GenBank/DDBJ databases">
        <title>Whole genome shotgun sequence of Brevibacillus reuszeri NBRC 15719.</title>
        <authorList>
            <person name="Hosoyama A."/>
            <person name="Uohara A."/>
            <person name="Ohji S."/>
            <person name="Ichikawa N."/>
        </authorList>
    </citation>
    <scope>NUCLEOTIDE SEQUENCE [LARGE SCALE GENOMIC DNA]</scope>
    <source>
        <strain evidence="9 12">NBRC 15719</strain>
    </source>
</reference>
<evidence type="ECO:0000313" key="11">
    <source>
        <dbReference type="Proteomes" id="UP000036834"/>
    </source>
</evidence>
<evidence type="ECO:0000313" key="12">
    <source>
        <dbReference type="Proteomes" id="UP000319578"/>
    </source>
</evidence>
<dbReference type="Gene3D" id="1.10.1740.10">
    <property type="match status" value="1"/>
</dbReference>
<dbReference type="Gene3D" id="1.10.10.10">
    <property type="entry name" value="Winged helix-like DNA-binding domain superfamily/Winged helix DNA-binding domain"/>
    <property type="match status" value="1"/>
</dbReference>
<dbReference type="InterPro" id="IPR013324">
    <property type="entry name" value="RNA_pol_sigma_r3/r4-like"/>
</dbReference>
<feature type="domain" description="RNA polymerase sigma factor 70 region 4 type 2" evidence="8">
    <location>
        <begin position="120"/>
        <end position="170"/>
    </location>
</feature>
<dbReference type="SUPFAM" id="SSF88659">
    <property type="entry name" value="Sigma3 and sigma4 domains of RNA polymerase sigma factors"/>
    <property type="match status" value="1"/>
</dbReference>
<organism evidence="10 11">
    <name type="scientific">Brevibacillus reuszeri</name>
    <dbReference type="NCBI Taxonomy" id="54915"/>
    <lineage>
        <taxon>Bacteria</taxon>
        <taxon>Bacillati</taxon>
        <taxon>Bacillota</taxon>
        <taxon>Bacilli</taxon>
        <taxon>Bacillales</taxon>
        <taxon>Paenibacillaceae</taxon>
        <taxon>Brevibacillus</taxon>
    </lineage>
</organism>
<dbReference type="CDD" id="cd06171">
    <property type="entry name" value="Sigma70_r4"/>
    <property type="match status" value="1"/>
</dbReference>